<dbReference type="Proteomes" id="UP000254161">
    <property type="component" value="Unassembled WGS sequence"/>
</dbReference>
<dbReference type="RefSeq" id="WP_115629062.1">
    <property type="nucleotide sequence ID" value="NZ_UFUZ01000001.1"/>
</dbReference>
<feature type="domain" description="6-hydroxymethylpterin diphosphokinase MptE-like" evidence="1">
    <location>
        <begin position="201"/>
        <end position="375"/>
    </location>
</feature>
<organism evidence="2 3">
    <name type="scientific">Campylobacter upsaliensis</name>
    <dbReference type="NCBI Taxonomy" id="28080"/>
    <lineage>
        <taxon>Bacteria</taxon>
        <taxon>Pseudomonadati</taxon>
        <taxon>Campylobacterota</taxon>
        <taxon>Epsilonproteobacteria</taxon>
        <taxon>Campylobacterales</taxon>
        <taxon>Campylobacteraceae</taxon>
        <taxon>Campylobacter</taxon>
    </lineage>
</organism>
<name>A0A381EGV7_CAMUP</name>
<gene>
    <name evidence="2" type="primary">pseD_2</name>
    <name evidence="2" type="ORF">NCTC12264_00391</name>
</gene>
<proteinExistence type="predicted"/>
<dbReference type="PANTHER" id="PTHR41786:SF1">
    <property type="entry name" value="6-HYDROXYMETHYLPTERIN DIPHOSPHOKINASE MPTE-LIKE DOMAIN-CONTAINING PROTEIN"/>
    <property type="match status" value="1"/>
</dbReference>
<evidence type="ECO:0000313" key="3">
    <source>
        <dbReference type="Proteomes" id="UP000254161"/>
    </source>
</evidence>
<evidence type="ECO:0000313" key="2">
    <source>
        <dbReference type="EMBL" id="SUX26170.1"/>
    </source>
</evidence>
<dbReference type="InterPro" id="IPR002826">
    <property type="entry name" value="MptE-like"/>
</dbReference>
<sequence>MNTLEKNLNALKNVMLKTQLSSIAHTRLKPIFGKDSLELNFSNLEGGGGVMYQNPLVELKQSLEFYNEQFALYPVLYFYGFGNGLLYKALLQNLHHKHLVVFESNLELLWLCFNLIDFSKELESERLMIYHQTNNRVLRELCTKEPFLAYAKTCILHFGAKYYEKFQQDYERLALNLKETFSQAMFSKGNNLEDALQGVGHFIHNLPLILNCPSLKELISKRQNIAKTAIIVSTGPSLIKQLPLLKEYREKALIFCADSAYPILAKHNIKPDFVCMVERSDFTAEFFKHDFGDFDEGICFILKSVVHPNALKYMEQYKRSYIVFNETLPFIKAFRLDAFALHYGGPSVANLAFVLSLCLKVQNIILIGQDLAYDKNGFSHPKSYQNGQDFESQIKKFPVLAYGGEDFVETNLYWNMFKHSFERDILEAKKWLDIDIFNATEGGARIEGAVEKSFKQCCEELLKEELKRPFENLKSLSQVKQDELLLKCYAKIYQSLSLSETFLQELEEDEGEIQKAYETFSLSNPQTFKETQQNLVQLIENCKEKIEKNKINKAALFDALNPLLAQFEFDLATILVQNTKNIQENYQKTLLYANAHLSLISLAKQGLTEQKETIIKHLSPLENALTHLNPYKDKIKEKYARSTL</sequence>
<reference evidence="2 3" key="1">
    <citation type="submission" date="2018-06" db="EMBL/GenBank/DDBJ databases">
        <authorList>
            <consortium name="Pathogen Informatics"/>
            <person name="Doyle S."/>
        </authorList>
    </citation>
    <scope>NUCLEOTIDE SEQUENCE [LARGE SCALE GENOMIC DNA]</scope>
    <source>
        <strain evidence="2 3">NCTC12264</strain>
    </source>
</reference>
<dbReference type="PANTHER" id="PTHR41786">
    <property type="entry name" value="MOTILITY ACCESSORY FACTOR MAF"/>
    <property type="match status" value="1"/>
</dbReference>
<accession>A0A381EGV7</accession>
<protein>
    <submittedName>
        <fullName evidence="2">PseD protein</fullName>
    </submittedName>
</protein>
<dbReference type="AlphaFoldDB" id="A0A381EGV7"/>
<evidence type="ECO:0000259" key="1">
    <source>
        <dbReference type="Pfam" id="PF01973"/>
    </source>
</evidence>
<dbReference type="Pfam" id="PF01973">
    <property type="entry name" value="MptE-like"/>
    <property type="match status" value="1"/>
</dbReference>
<dbReference type="EMBL" id="UFUZ01000001">
    <property type="protein sequence ID" value="SUX26170.1"/>
    <property type="molecule type" value="Genomic_DNA"/>
</dbReference>